<dbReference type="Proteomes" id="UP001363010">
    <property type="component" value="Unassembled WGS sequence"/>
</dbReference>
<dbReference type="PANTHER" id="PTHR30537:SF5">
    <property type="entry name" value="HTH-TYPE TRANSCRIPTIONAL ACTIVATOR TTDR-RELATED"/>
    <property type="match status" value="1"/>
</dbReference>
<dbReference type="Pfam" id="PF00126">
    <property type="entry name" value="HTH_1"/>
    <property type="match status" value="1"/>
</dbReference>
<keyword evidence="4" id="KW-0804">Transcription</keyword>
<dbReference type="PROSITE" id="PS50931">
    <property type="entry name" value="HTH_LYSR"/>
    <property type="match status" value="1"/>
</dbReference>
<dbReference type="InterPro" id="IPR058163">
    <property type="entry name" value="LysR-type_TF_proteobact-type"/>
</dbReference>
<name>A0ABU8W501_9BURK</name>
<protein>
    <submittedName>
        <fullName evidence="6">LysR family transcriptional regulator</fullName>
    </submittedName>
</protein>
<dbReference type="PANTHER" id="PTHR30537">
    <property type="entry name" value="HTH-TYPE TRANSCRIPTIONAL REGULATOR"/>
    <property type="match status" value="1"/>
</dbReference>
<dbReference type="SUPFAM" id="SSF46785">
    <property type="entry name" value="Winged helix' DNA-binding domain"/>
    <property type="match status" value="1"/>
</dbReference>
<keyword evidence="3" id="KW-0238">DNA-binding</keyword>
<dbReference type="RefSeq" id="WP_340366148.1">
    <property type="nucleotide sequence ID" value="NZ_JBBKZV010000019.1"/>
</dbReference>
<evidence type="ECO:0000256" key="3">
    <source>
        <dbReference type="ARBA" id="ARBA00023125"/>
    </source>
</evidence>
<dbReference type="InterPro" id="IPR005119">
    <property type="entry name" value="LysR_subst-bd"/>
</dbReference>
<comment type="similarity">
    <text evidence="1">Belongs to the LysR transcriptional regulatory family.</text>
</comment>
<keyword evidence="2" id="KW-0805">Transcription regulation</keyword>
<reference evidence="6 7" key="1">
    <citation type="submission" date="2024-03" db="EMBL/GenBank/DDBJ databases">
        <title>Novel species of the genus Variovorax.</title>
        <authorList>
            <person name="Liu Q."/>
            <person name="Xin Y.-H."/>
        </authorList>
    </citation>
    <scope>NUCLEOTIDE SEQUENCE [LARGE SCALE GENOMIC DNA]</scope>
    <source>
        <strain evidence="6 7">KACC 18501</strain>
    </source>
</reference>
<dbReference type="Gene3D" id="1.10.10.10">
    <property type="entry name" value="Winged helix-like DNA-binding domain superfamily/Winged helix DNA-binding domain"/>
    <property type="match status" value="1"/>
</dbReference>
<evidence type="ECO:0000256" key="1">
    <source>
        <dbReference type="ARBA" id="ARBA00009437"/>
    </source>
</evidence>
<dbReference type="SUPFAM" id="SSF53850">
    <property type="entry name" value="Periplasmic binding protein-like II"/>
    <property type="match status" value="1"/>
</dbReference>
<feature type="domain" description="HTH lysR-type" evidence="5">
    <location>
        <begin position="1"/>
        <end position="59"/>
    </location>
</feature>
<dbReference type="InterPro" id="IPR036388">
    <property type="entry name" value="WH-like_DNA-bd_sf"/>
</dbReference>
<dbReference type="Pfam" id="PF03466">
    <property type="entry name" value="LysR_substrate"/>
    <property type="match status" value="1"/>
</dbReference>
<sequence length="312" mass="34306">MEHLRSISIFVRTAELGSFAAASTTLGLTPSAVSKSIAALERGLKVQLLVRTTQGARLSDEGARFYQRCKAIVSELEAAEREVATARETARGRLRVMLHVTPARYRILPELPRFLREHPDLQLEVVISPGARSVEAEGIDVGVFIGDPPDSRLVARRVADLKFVTCASRAYLAQYGTPSHPRDLVHHNCIEYLRPDGRTRKEWTFERGGETHAVEVGGNLCINDGQALVDLAAAGNGIAHVIAMTAERSIAAGVLVPVLPDWSSDAPPIYMLFARGNSQTLRVRKFVEFITGLFVDMPRVAAPARRWPMYQS</sequence>
<evidence type="ECO:0000259" key="5">
    <source>
        <dbReference type="PROSITE" id="PS50931"/>
    </source>
</evidence>
<evidence type="ECO:0000313" key="7">
    <source>
        <dbReference type="Proteomes" id="UP001363010"/>
    </source>
</evidence>
<evidence type="ECO:0000313" key="6">
    <source>
        <dbReference type="EMBL" id="MEJ8825121.1"/>
    </source>
</evidence>
<comment type="caution">
    <text evidence="6">The sequence shown here is derived from an EMBL/GenBank/DDBJ whole genome shotgun (WGS) entry which is preliminary data.</text>
</comment>
<dbReference type="Gene3D" id="3.40.190.290">
    <property type="match status" value="1"/>
</dbReference>
<dbReference type="InterPro" id="IPR000847">
    <property type="entry name" value="LysR_HTH_N"/>
</dbReference>
<dbReference type="InterPro" id="IPR036390">
    <property type="entry name" value="WH_DNA-bd_sf"/>
</dbReference>
<gene>
    <name evidence="6" type="ORF">WKW80_24355</name>
</gene>
<dbReference type="EMBL" id="JBBKZV010000019">
    <property type="protein sequence ID" value="MEJ8825121.1"/>
    <property type="molecule type" value="Genomic_DNA"/>
</dbReference>
<evidence type="ECO:0000256" key="2">
    <source>
        <dbReference type="ARBA" id="ARBA00023015"/>
    </source>
</evidence>
<organism evidence="6 7">
    <name type="scientific">Variovorax humicola</name>
    <dbReference type="NCBI Taxonomy" id="1769758"/>
    <lineage>
        <taxon>Bacteria</taxon>
        <taxon>Pseudomonadati</taxon>
        <taxon>Pseudomonadota</taxon>
        <taxon>Betaproteobacteria</taxon>
        <taxon>Burkholderiales</taxon>
        <taxon>Comamonadaceae</taxon>
        <taxon>Variovorax</taxon>
    </lineage>
</organism>
<proteinExistence type="inferred from homology"/>
<dbReference type="CDD" id="cd08422">
    <property type="entry name" value="PBP2_CrgA_like"/>
    <property type="match status" value="1"/>
</dbReference>
<accession>A0ABU8W501</accession>
<keyword evidence="7" id="KW-1185">Reference proteome</keyword>
<evidence type="ECO:0000256" key="4">
    <source>
        <dbReference type="ARBA" id="ARBA00023163"/>
    </source>
</evidence>